<accession>A0A0G4F6U3</accession>
<organism evidence="2 3">
    <name type="scientific">Vitrella brassicaformis (strain CCMP3155)</name>
    <dbReference type="NCBI Taxonomy" id="1169540"/>
    <lineage>
        <taxon>Eukaryota</taxon>
        <taxon>Sar</taxon>
        <taxon>Alveolata</taxon>
        <taxon>Colpodellida</taxon>
        <taxon>Vitrellaceae</taxon>
        <taxon>Vitrella</taxon>
    </lineage>
</organism>
<dbReference type="OrthoDB" id="10251508at2759"/>
<feature type="region of interest" description="Disordered" evidence="1">
    <location>
        <begin position="182"/>
        <end position="237"/>
    </location>
</feature>
<name>A0A0G4F6U3_VITBC</name>
<keyword evidence="3" id="KW-1185">Reference proteome</keyword>
<dbReference type="Proteomes" id="UP000041254">
    <property type="component" value="Unassembled WGS sequence"/>
</dbReference>
<evidence type="ECO:0000256" key="1">
    <source>
        <dbReference type="SAM" id="MobiDB-lite"/>
    </source>
</evidence>
<feature type="region of interest" description="Disordered" evidence="1">
    <location>
        <begin position="65"/>
        <end position="112"/>
    </location>
</feature>
<proteinExistence type="predicted"/>
<dbReference type="PhylomeDB" id="A0A0G4F6U3"/>
<evidence type="ECO:0000313" key="2">
    <source>
        <dbReference type="EMBL" id="CEM07956.1"/>
    </source>
</evidence>
<feature type="compositionally biased region" description="Basic and acidic residues" evidence="1">
    <location>
        <begin position="70"/>
        <end position="79"/>
    </location>
</feature>
<sequence length="279" mass="30395">MDALIKSFKEHLSRTDCHMAENKHATESLKEAMIKKAKELKGGRKIQEELKAEVRGLKALIKAVSSKQAAGEDSRRRDSPPPVPPLPISAIGERTRQDGKGSEAPPFPSLPSVCPSLARAHMTQTHSSSVNTSFLTTSSILVETPSADATRRFSQQHVLLTVHRKGHDHRAATLPPTFAGAFRGSAHSLADSPHEQQTNAGTADSPMDHQSEEGGNAAGPVSPENYEHEEAGDESYSTEDVELLLKCYMQESELLDHNISLLDETLDDVLQLMNLHLGE</sequence>
<dbReference type="AlphaFoldDB" id="A0A0G4F6U3"/>
<evidence type="ECO:0000313" key="3">
    <source>
        <dbReference type="Proteomes" id="UP000041254"/>
    </source>
</evidence>
<dbReference type="EMBL" id="CDMY01000381">
    <property type="protein sequence ID" value="CEM07956.1"/>
    <property type="molecule type" value="Genomic_DNA"/>
</dbReference>
<protein>
    <submittedName>
        <fullName evidence="2">Uncharacterized protein</fullName>
    </submittedName>
</protein>
<reference evidence="2 3" key="1">
    <citation type="submission" date="2014-11" db="EMBL/GenBank/DDBJ databases">
        <authorList>
            <person name="Zhu J."/>
            <person name="Qi W."/>
            <person name="Song R."/>
        </authorList>
    </citation>
    <scope>NUCLEOTIDE SEQUENCE [LARGE SCALE GENOMIC DNA]</scope>
</reference>
<dbReference type="InParanoid" id="A0A0G4F6U3"/>
<dbReference type="VEuPathDB" id="CryptoDB:Vbra_256"/>
<gene>
    <name evidence="2" type="ORF">Vbra_256</name>
</gene>